<accession>A0AAD7BDU6</accession>
<evidence type="ECO:0000313" key="4">
    <source>
        <dbReference type="Proteomes" id="UP001221142"/>
    </source>
</evidence>
<evidence type="ECO:0000313" key="3">
    <source>
        <dbReference type="EMBL" id="KAJ7617904.1"/>
    </source>
</evidence>
<reference evidence="3" key="1">
    <citation type="submission" date="2023-03" db="EMBL/GenBank/DDBJ databases">
        <title>Massive genome expansion in bonnet fungi (Mycena s.s.) driven by repeated elements and novel gene families across ecological guilds.</title>
        <authorList>
            <consortium name="Lawrence Berkeley National Laboratory"/>
            <person name="Harder C.B."/>
            <person name="Miyauchi S."/>
            <person name="Viragh M."/>
            <person name="Kuo A."/>
            <person name="Thoen E."/>
            <person name="Andreopoulos B."/>
            <person name="Lu D."/>
            <person name="Skrede I."/>
            <person name="Drula E."/>
            <person name="Henrissat B."/>
            <person name="Morin E."/>
            <person name="Kohler A."/>
            <person name="Barry K."/>
            <person name="LaButti K."/>
            <person name="Morin E."/>
            <person name="Salamov A."/>
            <person name="Lipzen A."/>
            <person name="Mereny Z."/>
            <person name="Hegedus B."/>
            <person name="Baldrian P."/>
            <person name="Stursova M."/>
            <person name="Weitz H."/>
            <person name="Taylor A."/>
            <person name="Grigoriev I.V."/>
            <person name="Nagy L.G."/>
            <person name="Martin F."/>
            <person name="Kauserud H."/>
        </authorList>
    </citation>
    <scope>NUCLEOTIDE SEQUENCE</scope>
    <source>
        <strain evidence="3">9284</strain>
    </source>
</reference>
<name>A0AAD7BDU6_9AGAR</name>
<gene>
    <name evidence="3" type="ORF">FB45DRAFT_1007594</name>
</gene>
<dbReference type="AlphaFoldDB" id="A0AAD7BDU6"/>
<sequence length="326" mass="35381">MQLFNIRVLVALTVTVLCVQGAVLERQIVVCDCCGCACNPNGCGIGPVSLLPKAGPQERPSAVERVEFSPVEEIYSGADTMMNAFERHGLSTRNQGYTFEDSVSRNSFVVEWYVLARAAVTVDGALEGRGLGKYGNRENGENTEVELHFGQWQGGWVLGFPQLFFLPPFIPFSLEPRVEMSGDSIRPIQLNNGISIDFAARRNTPASSYNETLLCIESGISESRTLTEFVNELVQIWSRVRNSNSEGGSAAYLEVEGRYTIRRPSSSDVVQTPHHFDSVASLPRPASVGDPAGAGPPQHLLPAAVDEWPPSGSAIVRAVEYSEAGC</sequence>
<organism evidence="3 4">
    <name type="scientific">Roridomyces roridus</name>
    <dbReference type="NCBI Taxonomy" id="1738132"/>
    <lineage>
        <taxon>Eukaryota</taxon>
        <taxon>Fungi</taxon>
        <taxon>Dikarya</taxon>
        <taxon>Basidiomycota</taxon>
        <taxon>Agaricomycotina</taxon>
        <taxon>Agaricomycetes</taxon>
        <taxon>Agaricomycetidae</taxon>
        <taxon>Agaricales</taxon>
        <taxon>Marasmiineae</taxon>
        <taxon>Mycenaceae</taxon>
        <taxon>Roridomyces</taxon>
    </lineage>
</organism>
<feature type="chain" id="PRO_5042164423" evidence="2">
    <location>
        <begin position="22"/>
        <end position="326"/>
    </location>
</feature>
<feature type="region of interest" description="Disordered" evidence="1">
    <location>
        <begin position="280"/>
        <end position="300"/>
    </location>
</feature>
<keyword evidence="2" id="KW-0732">Signal</keyword>
<proteinExistence type="predicted"/>
<evidence type="ECO:0000256" key="2">
    <source>
        <dbReference type="SAM" id="SignalP"/>
    </source>
</evidence>
<protein>
    <submittedName>
        <fullName evidence="3">Uncharacterized protein</fullName>
    </submittedName>
</protein>
<keyword evidence="4" id="KW-1185">Reference proteome</keyword>
<dbReference type="Proteomes" id="UP001221142">
    <property type="component" value="Unassembled WGS sequence"/>
</dbReference>
<dbReference type="EMBL" id="JARKIF010000020">
    <property type="protein sequence ID" value="KAJ7617904.1"/>
    <property type="molecule type" value="Genomic_DNA"/>
</dbReference>
<evidence type="ECO:0000256" key="1">
    <source>
        <dbReference type="SAM" id="MobiDB-lite"/>
    </source>
</evidence>
<feature type="signal peptide" evidence="2">
    <location>
        <begin position="1"/>
        <end position="21"/>
    </location>
</feature>
<comment type="caution">
    <text evidence="3">The sequence shown here is derived from an EMBL/GenBank/DDBJ whole genome shotgun (WGS) entry which is preliminary data.</text>
</comment>